<gene>
    <name evidence="1" type="ORF">QS748_02220</name>
</gene>
<evidence type="ECO:0000313" key="2">
    <source>
        <dbReference type="Proteomes" id="UP001178148"/>
    </source>
</evidence>
<proteinExistence type="predicted"/>
<organism evidence="1 2">
    <name type="scientific">Candidatus Endonucleibacter bathymodioli</name>
    <dbReference type="NCBI Taxonomy" id="539814"/>
    <lineage>
        <taxon>Bacteria</taxon>
        <taxon>Pseudomonadati</taxon>
        <taxon>Pseudomonadota</taxon>
        <taxon>Gammaproteobacteria</taxon>
        <taxon>Oceanospirillales</taxon>
        <taxon>Endozoicomonadaceae</taxon>
        <taxon>Candidatus Endonucleibacter</taxon>
    </lineage>
</organism>
<sequence>MVKHIYKKYMEISFLFYKDDSRERHALNWHRDCWMDSKKNPEFLAFAVLDVTLPMDTNATPPSKIKLGSINERYKEFYYANRPQLREAPSYLPMKRIVLHSCNFDARAVTYLSSIPDTGNCAQDLIELKNCTGTGYIANQLAIIDGRQIVHSRDARPYTAVVVSMVARCFCSNDKKEMMEDSEYLSIKDIGDKNMYIAVPSVHEGAHYCIP</sequence>
<evidence type="ECO:0000313" key="1">
    <source>
        <dbReference type="EMBL" id="MDP0588069.1"/>
    </source>
</evidence>
<comment type="caution">
    <text evidence="1">The sequence shown here is derived from an EMBL/GenBank/DDBJ whole genome shotgun (WGS) entry which is preliminary data.</text>
</comment>
<dbReference type="AlphaFoldDB" id="A0AA90NJK6"/>
<name>A0AA90NJK6_9GAMM</name>
<reference evidence="1 2" key="1">
    <citation type="journal article" date="2023" name="bioRxiv">
        <title>An intranuclear bacterial parasite of deep-sea mussels expresses apoptosis inhibitors acquired from its host.</title>
        <authorList>
            <person name="Gonzalez Porras M.A."/>
            <person name="Assie A."/>
            <person name="Tietjen M."/>
            <person name="Violette M."/>
            <person name="Kleiner M."/>
            <person name="Gruber-Vodicka H."/>
            <person name="Dubilier N."/>
            <person name="Leisch N."/>
        </authorList>
    </citation>
    <scope>NUCLEOTIDE SEQUENCE [LARGE SCALE GENOMIC DNA]</scope>
    <source>
        <strain evidence="1">IAP13</strain>
    </source>
</reference>
<dbReference type="Proteomes" id="UP001178148">
    <property type="component" value="Unassembled WGS sequence"/>
</dbReference>
<accession>A0AA90NJK6</accession>
<protein>
    <submittedName>
        <fullName evidence="1">Uncharacterized protein</fullName>
    </submittedName>
</protein>
<dbReference type="EMBL" id="JASXSV010000002">
    <property type="protein sequence ID" value="MDP0588069.1"/>
    <property type="molecule type" value="Genomic_DNA"/>
</dbReference>
<keyword evidence="2" id="KW-1185">Reference proteome</keyword>